<sequence length="519" mass="60891">MSLFCRLCFDRTTEYFTIDVNFRGKILKYLNLQLSDNALICKTCTEKIDAFDQFYELIHKSQENFYKQQTLAQVEAQQNNEIRYIIVLKDNKSQLKLNEASSGDSNSIESGKEKIAQETVNPIFSQNFHCKVVELAEEKLQETNQSQSDEEIEKASVERELNCNLDKFPKEMIKNGRLVVKGKALVQLVTKFYRLECSLCEPSIKFRKYTTMMSHFKSVHSEKGFVTCCDTKISKLKQVALHMARHVQPNAFRCHLCNKLLTCPKILQYHIQNHLPEGERNLKCPEPNCNRAFSYQSALSSHVISHLPEEKKTLFCCETCGKRFGASTRLTAHINSVHKKLRRKTIFRKEHKCDTCLKNFASKSNLSYHLTTHKDFEFQTQCTICQKWLKNKHCLRKHMSIHSETRFFCDKCDYSAVNRQCFISHKRVKHSDLKPFICEICEKAFKLKNTLTNHVNAQHSGLRKYSCEFCFKTFVSSGNYYSHRKRMHPQELSRKLREKEIKENQKRLEIQHKKVLRKS</sequence>
<dbReference type="SMART" id="SM00355">
    <property type="entry name" value="ZnF_C2H2"/>
    <property type="match status" value="9"/>
</dbReference>
<dbReference type="GO" id="GO:0005634">
    <property type="term" value="C:nucleus"/>
    <property type="evidence" value="ECO:0007669"/>
    <property type="project" value="UniProtKB-SubCell"/>
</dbReference>
<reference evidence="10 11" key="1">
    <citation type="submission" date="2015-04" db="EMBL/GenBank/DDBJ databases">
        <authorList>
            <person name="Syromyatnikov M.Y."/>
            <person name="Popov V.N."/>
        </authorList>
    </citation>
    <scope>NUCLEOTIDE SEQUENCE [LARGE SCALE GENOMIC DNA]</scope>
</reference>
<dbReference type="PROSITE" id="PS00028">
    <property type="entry name" value="ZINC_FINGER_C2H2_1"/>
    <property type="match status" value="7"/>
</dbReference>
<gene>
    <name evidence="10" type="ORF">CLUMA_CG005320</name>
</gene>
<dbReference type="Gene3D" id="3.30.160.60">
    <property type="entry name" value="Classic Zinc Finger"/>
    <property type="match status" value="5"/>
</dbReference>
<dbReference type="FunFam" id="3.30.160.60:FF:000145">
    <property type="entry name" value="Zinc finger protein 574"/>
    <property type="match status" value="1"/>
</dbReference>
<feature type="coiled-coil region" evidence="8">
    <location>
        <begin position="133"/>
        <end position="160"/>
    </location>
</feature>
<feature type="domain" description="C2H2-type" evidence="9">
    <location>
        <begin position="380"/>
        <end position="407"/>
    </location>
</feature>
<accession>A0A1J1HUC3</accession>
<keyword evidence="4 7" id="KW-0863">Zinc-finger</keyword>
<keyword evidence="5" id="KW-0862">Zinc</keyword>
<dbReference type="Proteomes" id="UP000183832">
    <property type="component" value="Unassembled WGS sequence"/>
</dbReference>
<keyword evidence="3" id="KW-0677">Repeat</keyword>
<dbReference type="OrthoDB" id="3565419at2759"/>
<evidence type="ECO:0000256" key="7">
    <source>
        <dbReference type="PROSITE-ProRule" id="PRU00042"/>
    </source>
</evidence>
<organism evidence="10 11">
    <name type="scientific">Clunio marinus</name>
    <dbReference type="NCBI Taxonomy" id="568069"/>
    <lineage>
        <taxon>Eukaryota</taxon>
        <taxon>Metazoa</taxon>
        <taxon>Ecdysozoa</taxon>
        <taxon>Arthropoda</taxon>
        <taxon>Hexapoda</taxon>
        <taxon>Insecta</taxon>
        <taxon>Pterygota</taxon>
        <taxon>Neoptera</taxon>
        <taxon>Endopterygota</taxon>
        <taxon>Diptera</taxon>
        <taxon>Nematocera</taxon>
        <taxon>Chironomoidea</taxon>
        <taxon>Chironomidae</taxon>
        <taxon>Clunio</taxon>
    </lineage>
</organism>
<comment type="subcellular location">
    <subcellularLocation>
        <location evidence="1">Nucleus</location>
    </subcellularLocation>
</comment>
<dbReference type="SMART" id="SM00868">
    <property type="entry name" value="zf-AD"/>
    <property type="match status" value="1"/>
</dbReference>
<dbReference type="EMBL" id="CVRI01000021">
    <property type="protein sequence ID" value="CRK91671.1"/>
    <property type="molecule type" value="Genomic_DNA"/>
</dbReference>
<dbReference type="InterPro" id="IPR012934">
    <property type="entry name" value="Znf_AD"/>
</dbReference>
<dbReference type="SUPFAM" id="SSF57716">
    <property type="entry name" value="Glucocorticoid receptor-like (DNA-binding domain)"/>
    <property type="match status" value="1"/>
</dbReference>
<dbReference type="Gene3D" id="3.40.1800.20">
    <property type="match status" value="1"/>
</dbReference>
<keyword evidence="8" id="KW-0175">Coiled coil</keyword>
<protein>
    <submittedName>
        <fullName evidence="10">CLUMA_CG005320, isoform A</fullName>
    </submittedName>
</protein>
<evidence type="ECO:0000256" key="8">
    <source>
        <dbReference type="SAM" id="Coils"/>
    </source>
</evidence>
<dbReference type="STRING" id="568069.A0A1J1HUC3"/>
<evidence type="ECO:0000256" key="4">
    <source>
        <dbReference type="ARBA" id="ARBA00022771"/>
    </source>
</evidence>
<dbReference type="GO" id="GO:0000981">
    <property type="term" value="F:DNA-binding transcription factor activity, RNA polymerase II-specific"/>
    <property type="evidence" value="ECO:0007669"/>
    <property type="project" value="TreeGrafter"/>
</dbReference>
<feature type="domain" description="C2H2-type" evidence="9">
    <location>
        <begin position="407"/>
        <end position="435"/>
    </location>
</feature>
<dbReference type="AlphaFoldDB" id="A0A1J1HUC3"/>
<feature type="domain" description="C2H2-type" evidence="9">
    <location>
        <begin position="436"/>
        <end position="464"/>
    </location>
</feature>
<keyword evidence="2" id="KW-0479">Metal-binding</keyword>
<dbReference type="GO" id="GO:0008270">
    <property type="term" value="F:zinc ion binding"/>
    <property type="evidence" value="ECO:0007669"/>
    <property type="project" value="UniProtKB-KW"/>
</dbReference>
<feature type="domain" description="C2H2-type" evidence="9">
    <location>
        <begin position="465"/>
        <end position="493"/>
    </location>
</feature>
<keyword evidence="6" id="KW-0539">Nucleus</keyword>
<dbReference type="GO" id="GO:0000977">
    <property type="term" value="F:RNA polymerase II transcription regulatory region sequence-specific DNA binding"/>
    <property type="evidence" value="ECO:0007669"/>
    <property type="project" value="TreeGrafter"/>
</dbReference>
<evidence type="ECO:0000256" key="1">
    <source>
        <dbReference type="ARBA" id="ARBA00004123"/>
    </source>
</evidence>
<evidence type="ECO:0000313" key="10">
    <source>
        <dbReference type="EMBL" id="CRK91671.1"/>
    </source>
</evidence>
<proteinExistence type="predicted"/>
<name>A0A1J1HUC3_9DIPT</name>
<dbReference type="InterPro" id="IPR013087">
    <property type="entry name" value="Znf_C2H2_type"/>
</dbReference>
<evidence type="ECO:0000256" key="3">
    <source>
        <dbReference type="ARBA" id="ARBA00022737"/>
    </source>
</evidence>
<dbReference type="PANTHER" id="PTHR24409:SF434">
    <property type="entry name" value="FI01124P-RELATED"/>
    <property type="match status" value="1"/>
</dbReference>
<evidence type="ECO:0000313" key="11">
    <source>
        <dbReference type="Proteomes" id="UP000183832"/>
    </source>
</evidence>
<dbReference type="Pfam" id="PF00096">
    <property type="entry name" value="zf-C2H2"/>
    <property type="match status" value="3"/>
</dbReference>
<dbReference type="SUPFAM" id="SSF57667">
    <property type="entry name" value="beta-beta-alpha zinc fingers"/>
    <property type="match status" value="4"/>
</dbReference>
<dbReference type="PROSITE" id="PS50157">
    <property type="entry name" value="ZINC_FINGER_C2H2_2"/>
    <property type="match status" value="8"/>
</dbReference>
<feature type="domain" description="C2H2-type" evidence="9">
    <location>
        <begin position="252"/>
        <end position="279"/>
    </location>
</feature>
<evidence type="ECO:0000256" key="5">
    <source>
        <dbReference type="ARBA" id="ARBA00022833"/>
    </source>
</evidence>
<evidence type="ECO:0000256" key="2">
    <source>
        <dbReference type="ARBA" id="ARBA00022723"/>
    </source>
</evidence>
<evidence type="ECO:0000259" key="9">
    <source>
        <dbReference type="PROSITE" id="PS50157"/>
    </source>
</evidence>
<feature type="domain" description="C2H2-type" evidence="9">
    <location>
        <begin position="315"/>
        <end position="343"/>
    </location>
</feature>
<feature type="domain" description="C2H2-type" evidence="9">
    <location>
        <begin position="282"/>
        <end position="311"/>
    </location>
</feature>
<keyword evidence="11" id="KW-1185">Reference proteome</keyword>
<evidence type="ECO:0000256" key="6">
    <source>
        <dbReference type="ARBA" id="ARBA00023242"/>
    </source>
</evidence>
<dbReference type="InterPro" id="IPR036236">
    <property type="entry name" value="Znf_C2H2_sf"/>
</dbReference>
<dbReference type="PANTHER" id="PTHR24409">
    <property type="entry name" value="ZINC FINGER PROTEIN 142"/>
    <property type="match status" value="1"/>
</dbReference>
<feature type="domain" description="C2H2-type" evidence="9">
    <location>
        <begin position="351"/>
        <end position="373"/>
    </location>
</feature>